<dbReference type="EMBL" id="KN840782">
    <property type="protein sequence ID" value="KIP01480.1"/>
    <property type="molecule type" value="Genomic_DNA"/>
</dbReference>
<gene>
    <name evidence="2" type="ORF">PHLGIDRAFT_123311</name>
</gene>
<evidence type="ECO:0000313" key="3">
    <source>
        <dbReference type="Proteomes" id="UP000053257"/>
    </source>
</evidence>
<proteinExistence type="predicted"/>
<feature type="region of interest" description="Disordered" evidence="1">
    <location>
        <begin position="1"/>
        <end position="48"/>
    </location>
</feature>
<keyword evidence="3" id="KW-1185">Reference proteome</keyword>
<evidence type="ECO:0000256" key="1">
    <source>
        <dbReference type="SAM" id="MobiDB-lite"/>
    </source>
</evidence>
<dbReference type="AlphaFoldDB" id="A0A0C3S1S0"/>
<feature type="non-terminal residue" evidence="2">
    <location>
        <position position="93"/>
    </location>
</feature>
<organism evidence="2 3">
    <name type="scientific">Phlebiopsis gigantea (strain 11061_1 CR5-6)</name>
    <name type="common">White-rot fungus</name>
    <name type="synonym">Peniophora gigantea</name>
    <dbReference type="NCBI Taxonomy" id="745531"/>
    <lineage>
        <taxon>Eukaryota</taxon>
        <taxon>Fungi</taxon>
        <taxon>Dikarya</taxon>
        <taxon>Basidiomycota</taxon>
        <taxon>Agaricomycotina</taxon>
        <taxon>Agaricomycetes</taxon>
        <taxon>Polyporales</taxon>
        <taxon>Phanerochaetaceae</taxon>
        <taxon>Phlebiopsis</taxon>
    </lineage>
</organism>
<name>A0A0C3S1S0_PHLG1</name>
<dbReference type="HOGENOM" id="CLU_2405414_0_0_1"/>
<dbReference type="Proteomes" id="UP000053257">
    <property type="component" value="Unassembled WGS sequence"/>
</dbReference>
<protein>
    <submittedName>
        <fullName evidence="2">Uncharacterized protein</fullName>
    </submittedName>
</protein>
<evidence type="ECO:0000313" key="2">
    <source>
        <dbReference type="EMBL" id="KIP01480.1"/>
    </source>
</evidence>
<sequence>MSALRGRQRLRRGWRHDPSMVRHATVHHTMEKARAPRTPRYAQGSLPLGSLDSTPTRLDFDTHTMFVSTLFTQALLAAAAFALPSGKERFADR</sequence>
<reference evidence="2 3" key="1">
    <citation type="journal article" date="2014" name="PLoS Genet.">
        <title>Analysis of the Phlebiopsis gigantea genome, transcriptome and secretome provides insight into its pioneer colonization strategies of wood.</title>
        <authorList>
            <person name="Hori C."/>
            <person name="Ishida T."/>
            <person name="Igarashi K."/>
            <person name="Samejima M."/>
            <person name="Suzuki H."/>
            <person name="Master E."/>
            <person name="Ferreira P."/>
            <person name="Ruiz-Duenas F.J."/>
            <person name="Held B."/>
            <person name="Canessa P."/>
            <person name="Larrondo L.F."/>
            <person name="Schmoll M."/>
            <person name="Druzhinina I.S."/>
            <person name="Kubicek C.P."/>
            <person name="Gaskell J.A."/>
            <person name="Kersten P."/>
            <person name="St John F."/>
            <person name="Glasner J."/>
            <person name="Sabat G."/>
            <person name="Splinter BonDurant S."/>
            <person name="Syed K."/>
            <person name="Yadav J."/>
            <person name="Mgbeahuruike A.C."/>
            <person name="Kovalchuk A."/>
            <person name="Asiegbu F.O."/>
            <person name="Lackner G."/>
            <person name="Hoffmeister D."/>
            <person name="Rencoret J."/>
            <person name="Gutierrez A."/>
            <person name="Sun H."/>
            <person name="Lindquist E."/>
            <person name="Barry K."/>
            <person name="Riley R."/>
            <person name="Grigoriev I.V."/>
            <person name="Henrissat B."/>
            <person name="Kues U."/>
            <person name="Berka R.M."/>
            <person name="Martinez A.T."/>
            <person name="Covert S.F."/>
            <person name="Blanchette R.A."/>
            <person name="Cullen D."/>
        </authorList>
    </citation>
    <scope>NUCLEOTIDE SEQUENCE [LARGE SCALE GENOMIC DNA]</scope>
    <source>
        <strain evidence="2 3">11061_1 CR5-6</strain>
    </source>
</reference>
<accession>A0A0C3S1S0</accession>
<feature type="compositionally biased region" description="Basic residues" evidence="1">
    <location>
        <begin position="1"/>
        <end position="14"/>
    </location>
</feature>